<accession>A0AAD7F7P8</accession>
<dbReference type="EMBL" id="JARKIE010001317">
    <property type="protein sequence ID" value="KAJ7603189.1"/>
    <property type="molecule type" value="Genomic_DNA"/>
</dbReference>
<sequence>MPTTTPATTHTRRPPTQPTASDARNQSKKHPCAVLVGHRSCVWDALLFNAFAWPRADPPRFWLARADRHSMKPYSTGKRCVYPALVVCRYLTRCGRQPRGAQTRNNWTCLTGGSPDAMPPWSAKTFHAVRQPRIWNSAAYATAAPSIKRKRRRPAALTRTPASLHSRPADFAAQQTNCAPGATRAIRG</sequence>
<evidence type="ECO:0000313" key="3">
    <source>
        <dbReference type="Proteomes" id="UP001221757"/>
    </source>
</evidence>
<evidence type="ECO:0000256" key="1">
    <source>
        <dbReference type="SAM" id="MobiDB-lite"/>
    </source>
</evidence>
<keyword evidence="3" id="KW-1185">Reference proteome</keyword>
<dbReference type="AlphaFoldDB" id="A0AAD7F7P8"/>
<comment type="caution">
    <text evidence="2">The sequence shown here is derived from an EMBL/GenBank/DDBJ whole genome shotgun (WGS) entry which is preliminary data.</text>
</comment>
<name>A0AAD7F7P8_MYCRO</name>
<organism evidence="2 3">
    <name type="scientific">Mycena rosella</name>
    <name type="common">Pink bonnet</name>
    <name type="synonym">Agaricus rosellus</name>
    <dbReference type="NCBI Taxonomy" id="1033263"/>
    <lineage>
        <taxon>Eukaryota</taxon>
        <taxon>Fungi</taxon>
        <taxon>Dikarya</taxon>
        <taxon>Basidiomycota</taxon>
        <taxon>Agaricomycotina</taxon>
        <taxon>Agaricomycetes</taxon>
        <taxon>Agaricomycetidae</taxon>
        <taxon>Agaricales</taxon>
        <taxon>Marasmiineae</taxon>
        <taxon>Mycenaceae</taxon>
        <taxon>Mycena</taxon>
    </lineage>
</organism>
<reference evidence="2" key="1">
    <citation type="submission" date="2023-03" db="EMBL/GenBank/DDBJ databases">
        <title>Massive genome expansion in bonnet fungi (Mycena s.s.) driven by repeated elements and novel gene families across ecological guilds.</title>
        <authorList>
            <consortium name="Lawrence Berkeley National Laboratory"/>
            <person name="Harder C.B."/>
            <person name="Miyauchi S."/>
            <person name="Viragh M."/>
            <person name="Kuo A."/>
            <person name="Thoen E."/>
            <person name="Andreopoulos B."/>
            <person name="Lu D."/>
            <person name="Skrede I."/>
            <person name="Drula E."/>
            <person name="Henrissat B."/>
            <person name="Morin E."/>
            <person name="Kohler A."/>
            <person name="Barry K."/>
            <person name="LaButti K."/>
            <person name="Morin E."/>
            <person name="Salamov A."/>
            <person name="Lipzen A."/>
            <person name="Mereny Z."/>
            <person name="Hegedus B."/>
            <person name="Baldrian P."/>
            <person name="Stursova M."/>
            <person name="Weitz H."/>
            <person name="Taylor A."/>
            <person name="Grigoriev I.V."/>
            <person name="Nagy L.G."/>
            <person name="Martin F."/>
            <person name="Kauserud H."/>
        </authorList>
    </citation>
    <scope>NUCLEOTIDE SEQUENCE</scope>
    <source>
        <strain evidence="2">CBHHK067</strain>
    </source>
</reference>
<evidence type="ECO:0000313" key="2">
    <source>
        <dbReference type="EMBL" id="KAJ7603189.1"/>
    </source>
</evidence>
<dbReference type="Proteomes" id="UP001221757">
    <property type="component" value="Unassembled WGS sequence"/>
</dbReference>
<gene>
    <name evidence="2" type="ORF">B0H17DRAFT_1222553</name>
</gene>
<proteinExistence type="predicted"/>
<protein>
    <submittedName>
        <fullName evidence="2">Uncharacterized protein</fullName>
    </submittedName>
</protein>
<feature type="region of interest" description="Disordered" evidence="1">
    <location>
        <begin position="1"/>
        <end position="27"/>
    </location>
</feature>